<feature type="compositionally biased region" description="Polar residues" evidence="1">
    <location>
        <begin position="816"/>
        <end position="850"/>
    </location>
</feature>
<evidence type="ECO:0000259" key="2">
    <source>
        <dbReference type="Pfam" id="PF11926"/>
    </source>
</evidence>
<reference evidence="3" key="1">
    <citation type="submission" date="2018-11" db="EMBL/GenBank/DDBJ databases">
        <authorList>
            <consortium name="Genoscope - CEA"/>
            <person name="William W."/>
        </authorList>
    </citation>
    <scope>NUCLEOTIDE SEQUENCE</scope>
</reference>
<feature type="compositionally biased region" description="Basic and acidic residues" evidence="1">
    <location>
        <begin position="978"/>
        <end position="996"/>
    </location>
</feature>
<feature type="domain" description="DUF3444" evidence="2">
    <location>
        <begin position="1049"/>
        <end position="1268"/>
    </location>
</feature>
<dbReference type="EMBL" id="LR031872">
    <property type="protein sequence ID" value="VDC86820.1"/>
    <property type="molecule type" value="Genomic_DNA"/>
</dbReference>
<feature type="compositionally biased region" description="Low complexity" evidence="1">
    <location>
        <begin position="917"/>
        <end position="934"/>
    </location>
</feature>
<name>A0A3P6AND2_BRAOL</name>
<dbReference type="PANTHER" id="PTHR45089:SF50">
    <property type="entry name" value="DNAJ HEAT SHOCK AMINO-TERMINAL DOMAIN PROTEIN-RELATED"/>
    <property type="match status" value="1"/>
</dbReference>
<evidence type="ECO:0000256" key="1">
    <source>
        <dbReference type="SAM" id="MobiDB-lite"/>
    </source>
</evidence>
<dbReference type="InterPro" id="IPR024593">
    <property type="entry name" value="DUF3444"/>
</dbReference>
<feature type="domain" description="DUF3444" evidence="2">
    <location>
        <begin position="242"/>
        <end position="449"/>
    </location>
</feature>
<feature type="domain" description="DUF3444" evidence="2">
    <location>
        <begin position="490"/>
        <end position="709"/>
    </location>
</feature>
<protein>
    <recommendedName>
        <fullName evidence="2">DUF3444 domain-containing protein</fullName>
    </recommendedName>
</protein>
<dbReference type="Pfam" id="PF11926">
    <property type="entry name" value="DUF3444"/>
    <property type="match status" value="4"/>
</dbReference>
<feature type="region of interest" description="Disordered" evidence="1">
    <location>
        <begin position="192"/>
        <end position="221"/>
    </location>
</feature>
<feature type="region of interest" description="Disordered" evidence="1">
    <location>
        <begin position="809"/>
        <end position="875"/>
    </location>
</feature>
<evidence type="ECO:0000313" key="3">
    <source>
        <dbReference type="EMBL" id="VDC86820.1"/>
    </source>
</evidence>
<feature type="region of interest" description="Disordered" evidence="1">
    <location>
        <begin position="975"/>
        <end position="999"/>
    </location>
</feature>
<feature type="compositionally biased region" description="Basic and acidic residues" evidence="1">
    <location>
        <begin position="200"/>
        <end position="209"/>
    </location>
</feature>
<sequence>MDITINGVTETWINKESPSSDQTPPPSTAIQKFWTWCTECMAWYRLHRCFLHKSNTCRSCNKEFFAREIPRHGLLPGKDSSKDVMHKRVLIKRLLGIQQSHPVASNTRPSFWTTCRNCGHRERFLKLYVDKWFVCEKCHGETIAMEVLASSGEVLFNKLFLELKPGSKKNYSSGLSCGVKVVGEKRKREEVAALSQNHSKPVDNNRRGFNDNGDEASSSGNAKVDDNFGLCDSSSGSNVKPKIADLKFNDFDKLRGEVNFAVGQVWALYDTTDKVPRQYALIRKVSVPSFGLRITYLEPDPDDEKEIQWFEEDLPVSDGKFRLGKNQNTQERSLFSHVIHCNEGGSNSGHFTVSPRKGETWALFKNWDINWSSEPDSHRNYEYKFVEILSDYYTDGAACVSVALLHKAIGFASVFFRMGTGEADTSQILPQNMYQFSHMIPSFKLTGTEAKGVPKYAYELDQAALPEKNAEVTVPSHLLAAPKPKPKELSFTINGKVFQAGQIWSYIGCFDNMPRNYCRIYKISLTQAFEQAPIYKMHAFRFKATPFPKDIIPWKEERYGEKKMPVGWGTYLLTQGSVALTPDRFSHLIVPGTSKGSNEYTILPKIGEVWAIYRFWTPYLSADEMEKNYLDYGIVEVLDDAFDYKVLALEPALQFKEDERKKRVFRAAESKPLDFDDDDDDGTEVIFTIPRSKMLRFSHQIAASRVTKEIDGELKELFELDSTAVPDPKRRKLLDSLMDITIMKELHREKEASETSTAAQSSDRSMVWTICPFCSVRYKSYISLLNKPTRCHSCYLKFFASESVVKGTPTKDKETQTSFSATEKSVSSQKHITRSSLVAPTPKSQAPTPKSQAPTPKSQTPTPKSQVQPQTAPSSLSPRFCAMCPFCKLKYRFPIKWTNKWFVCKCKKKFKTVEVSSSSLQQKTTTSKNQKESSPGLSCAVKVGEKRKRNECVESYNAGNRSVLHKNKRVTSDNVVDNNRRGFNDNGDAGRQEESGWGKQLHQVNCSEADRPEVTLPNVISNNQKLNEKNKTPGLCDSGSGDDVPVQPKMSECAGLKFNDFNKRREDAKFSECQAWALYDKADGMPRQYALIRKVSSPSFGLRITYLEPDPVDEKEIQWFEEDLPVSVGNFRFRKNQNTKDLSIFSHAIRCQGSIMTGNFTSITCKRTNSGHFTVSPRKGETWALFKNWDIIKWSSEPDSHRSSEYEFVQILSDYADGAGVYVSYLHKAKGFASVFFRVGTGPEDMLLILPHSLYRFSHRIPSFKLTGFKGKDAYELDQAALPKTILPTNSVSESNRKRKGQAIYFARKGNVFKTGQIWSFYSGNDDLPLHYCKIQKITYTQVLEQEPVLKLHISRLKKATPSPKDVIDWEDGKMPLGCGTYYPKTVLEIITPDAVSHQVMMPQISLDGKEYTILPKTGEVWVIYRYWRRDIEAERLDYCTYNIVQVLDDTLDYKVLLLGRESGHDRGEFYEISWFKEVKKYQHYDDDGWAEPIFTIPKTERLRFSHQVPASRVTKERFGDLEDLFKVESRALPINLLGH</sequence>
<feature type="domain" description="DUF3444" evidence="2">
    <location>
        <begin position="1305"/>
        <end position="1517"/>
    </location>
</feature>
<feature type="region of interest" description="Disordered" evidence="1">
    <location>
        <begin position="917"/>
        <end position="937"/>
    </location>
</feature>
<proteinExistence type="predicted"/>
<feature type="compositionally biased region" description="Low complexity" evidence="1">
    <location>
        <begin position="851"/>
        <end position="866"/>
    </location>
</feature>
<organism evidence="3">
    <name type="scientific">Brassica oleracea</name>
    <name type="common">Wild cabbage</name>
    <dbReference type="NCBI Taxonomy" id="3712"/>
    <lineage>
        <taxon>Eukaryota</taxon>
        <taxon>Viridiplantae</taxon>
        <taxon>Streptophyta</taxon>
        <taxon>Embryophyta</taxon>
        <taxon>Tracheophyta</taxon>
        <taxon>Spermatophyta</taxon>
        <taxon>Magnoliopsida</taxon>
        <taxon>eudicotyledons</taxon>
        <taxon>Gunneridae</taxon>
        <taxon>Pentapetalae</taxon>
        <taxon>rosids</taxon>
        <taxon>malvids</taxon>
        <taxon>Brassicales</taxon>
        <taxon>Brassicaceae</taxon>
        <taxon>Brassiceae</taxon>
        <taxon>Brassica</taxon>
    </lineage>
</organism>
<gene>
    <name evidence="3" type="ORF">BOLC3T13537H</name>
</gene>
<dbReference type="PANTHER" id="PTHR45089">
    <property type="entry name" value="DNAJ HEAT SHOCK AMINO-TERMINAL DOMAIN PROTEIN-RELATED"/>
    <property type="match status" value="1"/>
</dbReference>
<accession>A0A3P6AND2</accession>